<evidence type="ECO:0000256" key="2">
    <source>
        <dbReference type="ARBA" id="ARBA00023180"/>
    </source>
</evidence>
<dbReference type="Proteomes" id="UP000694865">
    <property type="component" value="Unplaced"/>
</dbReference>
<evidence type="ECO:0000313" key="4">
    <source>
        <dbReference type="Proteomes" id="UP000694865"/>
    </source>
</evidence>
<dbReference type="Pfam" id="PF00094">
    <property type="entry name" value="VWD"/>
    <property type="match status" value="1"/>
</dbReference>
<dbReference type="PANTHER" id="PTHR11339:SF373">
    <property type="entry name" value="VWFD DOMAIN-CONTAINING PROTEIN"/>
    <property type="match status" value="1"/>
</dbReference>
<reference evidence="5" key="1">
    <citation type="submission" date="2025-08" db="UniProtKB">
        <authorList>
            <consortium name="RefSeq"/>
        </authorList>
    </citation>
    <scope>IDENTIFICATION</scope>
    <source>
        <tissue evidence="5">Testes</tissue>
    </source>
</reference>
<evidence type="ECO:0000256" key="1">
    <source>
        <dbReference type="ARBA" id="ARBA00023157"/>
    </source>
</evidence>
<organism evidence="4 5">
    <name type="scientific">Saccoglossus kowalevskii</name>
    <name type="common">Acorn worm</name>
    <dbReference type="NCBI Taxonomy" id="10224"/>
    <lineage>
        <taxon>Eukaryota</taxon>
        <taxon>Metazoa</taxon>
        <taxon>Hemichordata</taxon>
        <taxon>Enteropneusta</taxon>
        <taxon>Harrimaniidae</taxon>
        <taxon>Saccoglossus</taxon>
    </lineage>
</organism>
<evidence type="ECO:0000313" key="5">
    <source>
        <dbReference type="RefSeq" id="XP_006823116.1"/>
    </source>
</evidence>
<proteinExistence type="predicted"/>
<evidence type="ECO:0000259" key="3">
    <source>
        <dbReference type="PROSITE" id="PS51233"/>
    </source>
</evidence>
<keyword evidence="4" id="KW-1185">Reference proteome</keyword>
<protein>
    <submittedName>
        <fullName evidence="5">IgGFc-binding protein-like</fullName>
    </submittedName>
</protein>
<name>A0ABM0MSX5_SACKO</name>
<dbReference type="PROSITE" id="PS51233">
    <property type="entry name" value="VWFD"/>
    <property type="match status" value="1"/>
</dbReference>
<keyword evidence="2" id="KW-0325">Glycoprotein</keyword>
<sequence>MVAFDVYNYGKLVVRINHDNSILINGKRMVGNYTVIGNTQGTVTHTGPKISVELTRPAVSLNWDRNLHGITIEFEDDELYGKVCGLLGDADGDPNNDFVMSDGTRTLDSNEFGNSWMVPGSCPI</sequence>
<keyword evidence="1" id="KW-1015">Disulfide bond</keyword>
<dbReference type="GeneID" id="100367594"/>
<dbReference type="PANTHER" id="PTHR11339">
    <property type="entry name" value="EXTRACELLULAR MATRIX GLYCOPROTEIN RELATED"/>
    <property type="match status" value="1"/>
</dbReference>
<accession>A0ABM0MSX5</accession>
<dbReference type="InterPro" id="IPR050780">
    <property type="entry name" value="Mucin_vWF_Thrombospondin_sf"/>
</dbReference>
<gene>
    <name evidence="5" type="primary">LOC100367594</name>
</gene>
<feature type="domain" description="VWFD" evidence="3">
    <location>
        <begin position="1"/>
        <end position="123"/>
    </location>
</feature>
<dbReference type="InterPro" id="IPR001846">
    <property type="entry name" value="VWF_type-D"/>
</dbReference>
<dbReference type="RefSeq" id="XP_006823116.1">
    <property type="nucleotide sequence ID" value="XM_006823053.1"/>
</dbReference>